<protein>
    <submittedName>
        <fullName evidence="1">Uncharacterized protein</fullName>
    </submittedName>
</protein>
<dbReference type="AlphaFoldDB" id="A0A451BML0"/>
<gene>
    <name evidence="1" type="ORF">BECKSD772D_GA0070982_105321</name>
</gene>
<proteinExistence type="predicted"/>
<name>A0A451BML0_9GAMM</name>
<evidence type="ECO:0000313" key="1">
    <source>
        <dbReference type="EMBL" id="VFK79541.1"/>
    </source>
</evidence>
<reference evidence="1" key="1">
    <citation type="submission" date="2019-02" db="EMBL/GenBank/DDBJ databases">
        <authorList>
            <person name="Gruber-Vodicka R. H."/>
            <person name="Seah K. B. B."/>
        </authorList>
    </citation>
    <scope>NUCLEOTIDE SEQUENCE</scope>
    <source>
        <strain evidence="1">BECK_S127</strain>
    </source>
</reference>
<organism evidence="1">
    <name type="scientific">Candidatus Kentrum sp. SD</name>
    <dbReference type="NCBI Taxonomy" id="2126332"/>
    <lineage>
        <taxon>Bacteria</taxon>
        <taxon>Pseudomonadati</taxon>
        <taxon>Pseudomonadota</taxon>
        <taxon>Gammaproteobacteria</taxon>
        <taxon>Candidatus Kentrum</taxon>
    </lineage>
</organism>
<accession>A0A451BML0</accession>
<sequence>MRIACLVGLRRSLARLFISRSALQMSFGVASGLCLGSSLRDQGFIRVKSGIEPGNASFAATEIRKMILQHP</sequence>
<dbReference type="EMBL" id="CAADHB010000053">
    <property type="protein sequence ID" value="VFK79541.1"/>
    <property type="molecule type" value="Genomic_DNA"/>
</dbReference>